<evidence type="ECO:0000256" key="1">
    <source>
        <dbReference type="SAM" id="Coils"/>
    </source>
</evidence>
<dbReference type="AlphaFoldDB" id="A0A643EN50"/>
<feature type="region of interest" description="Disordered" evidence="2">
    <location>
        <begin position="57"/>
        <end position="99"/>
    </location>
</feature>
<organism evidence="3">
    <name type="scientific">Pseudomonas aeruginosa</name>
    <dbReference type="NCBI Taxonomy" id="287"/>
    <lineage>
        <taxon>Bacteria</taxon>
        <taxon>Pseudomonadati</taxon>
        <taxon>Pseudomonadota</taxon>
        <taxon>Gammaproteobacteria</taxon>
        <taxon>Pseudomonadales</taxon>
        <taxon>Pseudomonadaceae</taxon>
        <taxon>Pseudomonas</taxon>
    </lineage>
</organism>
<gene>
    <name evidence="3" type="ORF">F7R07_12725</name>
</gene>
<proteinExistence type="predicted"/>
<accession>A0A643EN50</accession>
<feature type="coiled-coil region" evidence="1">
    <location>
        <begin position="111"/>
        <end position="183"/>
    </location>
</feature>
<dbReference type="EMBL" id="VZPH01000036">
    <property type="protein sequence ID" value="KAB0560993.1"/>
    <property type="molecule type" value="Genomic_DNA"/>
</dbReference>
<comment type="caution">
    <text evidence="3">The sequence shown here is derived from an EMBL/GenBank/DDBJ whole genome shotgun (WGS) entry which is preliminary data.</text>
</comment>
<evidence type="ECO:0000256" key="2">
    <source>
        <dbReference type="SAM" id="MobiDB-lite"/>
    </source>
</evidence>
<protein>
    <submittedName>
        <fullName evidence="3">Uncharacterized protein</fullName>
    </submittedName>
</protein>
<reference evidence="3" key="1">
    <citation type="submission" date="2019-09" db="EMBL/GenBank/DDBJ databases">
        <title>Draft genome sequences of 48 bacterial type strains from the CCUG.</title>
        <authorList>
            <person name="Tunovic T."/>
            <person name="Pineiro-Iglesias B."/>
            <person name="Unosson C."/>
            <person name="Inganas E."/>
            <person name="Ohlen M."/>
            <person name="Cardew S."/>
            <person name="Jensie-Markopoulos S."/>
            <person name="Salva-Serra F."/>
            <person name="Jaen-Luchoro D."/>
            <person name="Karlsson R."/>
            <person name="Svensson-Stadler L."/>
            <person name="Chun J."/>
            <person name="Moore E."/>
        </authorList>
    </citation>
    <scope>NUCLEOTIDE SEQUENCE</scope>
    <source>
        <strain evidence="3">CCUG 551</strain>
    </source>
</reference>
<dbReference type="RefSeq" id="WP_151155506.1">
    <property type="nucleotide sequence ID" value="NZ_VZPH01000036.1"/>
</dbReference>
<feature type="region of interest" description="Disordered" evidence="2">
    <location>
        <begin position="208"/>
        <end position="238"/>
    </location>
</feature>
<feature type="compositionally biased region" description="Basic and acidic residues" evidence="2">
    <location>
        <begin position="218"/>
        <end position="230"/>
    </location>
</feature>
<sequence>MAREIESFSVWVPKNLHAESDIAWAQNYLHEKGEISLHGPVDLDRLIRAGVQLEKSDSGRNSLRQLKAAYRTRKSRSAEERSSAGDIKPAEQNLPSQNKNHKTLIKLANEILKSEESLKQKSKTLESQKKELKERVSKSQKITQKALNKIEKIERTLNTLRGKESHKSEIEKIILNNEETKELLVDILNILDPRPIKSRPLRKSDITRHANRQKLKTKIPEIPEIPEAKNKNPKSPPTTVLELINKLNKQIAE</sequence>
<name>A0A643EN50_PSEAI</name>
<keyword evidence="1" id="KW-0175">Coiled coil</keyword>
<evidence type="ECO:0000313" key="3">
    <source>
        <dbReference type="EMBL" id="KAB0560993.1"/>
    </source>
</evidence>